<dbReference type="RefSeq" id="WP_181733026.1">
    <property type="nucleotide sequence ID" value="NZ_JACEIR010000016.1"/>
</dbReference>
<accession>A0A8I1AFY4</accession>
<sequence length="119" mass="13662">MARIRISRVGEQIKKELSQLIQQELKDPRIGFVTVTGVEMSGDLQIAKVYISVMGNEEQKQETLAGLEKAKGYLRSEIGHRVSLRHVPELIFSIDQSLDYSENIERLLRDVHARENEEQ</sequence>
<dbReference type="AlphaFoldDB" id="A0A8I1AFY4"/>
<dbReference type="InterPro" id="IPR000238">
    <property type="entry name" value="RbfA"/>
</dbReference>
<dbReference type="GO" id="GO:0043024">
    <property type="term" value="F:ribosomal small subunit binding"/>
    <property type="evidence" value="ECO:0007669"/>
    <property type="project" value="TreeGrafter"/>
</dbReference>
<comment type="caution">
    <text evidence="4">The sequence shown here is derived from an EMBL/GenBank/DDBJ whole genome shotgun (WGS) entry which is preliminary data.</text>
</comment>
<dbReference type="PROSITE" id="PS01319">
    <property type="entry name" value="RBFA"/>
    <property type="match status" value="1"/>
</dbReference>
<evidence type="ECO:0000256" key="2">
    <source>
        <dbReference type="ARBA" id="ARBA00022517"/>
    </source>
</evidence>
<dbReference type="Gene3D" id="3.30.300.20">
    <property type="match status" value="1"/>
</dbReference>
<evidence type="ECO:0000313" key="5">
    <source>
        <dbReference type="Proteomes" id="UP000633619"/>
    </source>
</evidence>
<evidence type="ECO:0000313" key="4">
    <source>
        <dbReference type="EMBL" id="MBH8596365.1"/>
    </source>
</evidence>
<comment type="function">
    <text evidence="3">One of several proteins that assist in the late maturation steps of the functional core of the 30S ribosomal subunit. Associates with free 30S ribosomal subunits (but not with 30S subunits that are part of 70S ribosomes or polysomes). Required for efficient processing of 16S rRNA. May interact with the 5'-terminal helix region of 16S rRNA.</text>
</comment>
<comment type="similarity">
    <text evidence="3">Belongs to the RbfA family.</text>
</comment>
<reference evidence="4 5" key="1">
    <citation type="submission" date="2020-12" db="EMBL/GenBank/DDBJ databases">
        <title>WGS of Thermoactinomyces spp.</title>
        <authorList>
            <person name="Cheng K."/>
        </authorList>
    </citation>
    <scope>NUCLEOTIDE SEQUENCE [LARGE SCALE GENOMIC DNA]</scope>
    <source>
        <strain evidence="5">CICC 10671\DSM 43846</strain>
    </source>
</reference>
<dbReference type="HAMAP" id="MF_00003">
    <property type="entry name" value="RbfA"/>
    <property type="match status" value="1"/>
</dbReference>
<evidence type="ECO:0000256" key="3">
    <source>
        <dbReference type="HAMAP-Rule" id="MF_00003"/>
    </source>
</evidence>
<dbReference type="PANTHER" id="PTHR33515:SF1">
    <property type="entry name" value="RIBOSOME-BINDING FACTOR A, CHLOROPLASTIC-RELATED"/>
    <property type="match status" value="1"/>
</dbReference>
<dbReference type="SUPFAM" id="SSF89919">
    <property type="entry name" value="Ribosome-binding factor A, RbfA"/>
    <property type="match status" value="1"/>
</dbReference>
<organism evidence="4 5">
    <name type="scientific">Thermoactinomyces intermedius</name>
    <dbReference type="NCBI Taxonomy" id="2024"/>
    <lineage>
        <taxon>Bacteria</taxon>
        <taxon>Bacillati</taxon>
        <taxon>Bacillota</taxon>
        <taxon>Bacilli</taxon>
        <taxon>Bacillales</taxon>
        <taxon>Thermoactinomycetaceae</taxon>
        <taxon>Thermoactinomyces</taxon>
    </lineage>
</organism>
<dbReference type="GO" id="GO:0005829">
    <property type="term" value="C:cytosol"/>
    <property type="evidence" value="ECO:0007669"/>
    <property type="project" value="TreeGrafter"/>
</dbReference>
<dbReference type="GO" id="GO:0030490">
    <property type="term" value="P:maturation of SSU-rRNA"/>
    <property type="evidence" value="ECO:0007669"/>
    <property type="project" value="UniProtKB-UniRule"/>
</dbReference>
<keyword evidence="1 3" id="KW-0963">Cytoplasm</keyword>
<keyword evidence="2 3" id="KW-0690">Ribosome biogenesis</keyword>
<keyword evidence="5" id="KW-1185">Reference proteome</keyword>
<dbReference type="InterPro" id="IPR020053">
    <property type="entry name" value="Ribosome-bd_factorA_CS"/>
</dbReference>
<dbReference type="InterPro" id="IPR023799">
    <property type="entry name" value="RbfA_dom_sf"/>
</dbReference>
<name>A0A8I1AFY4_THEIN</name>
<evidence type="ECO:0000256" key="1">
    <source>
        <dbReference type="ARBA" id="ARBA00022490"/>
    </source>
</evidence>
<dbReference type="EMBL" id="JAECVW010000014">
    <property type="protein sequence ID" value="MBH8596365.1"/>
    <property type="molecule type" value="Genomic_DNA"/>
</dbReference>
<dbReference type="Proteomes" id="UP000633619">
    <property type="component" value="Unassembled WGS sequence"/>
</dbReference>
<protein>
    <recommendedName>
        <fullName evidence="3">Ribosome-binding factor A</fullName>
    </recommendedName>
</protein>
<proteinExistence type="inferred from homology"/>
<dbReference type="InterPro" id="IPR015946">
    <property type="entry name" value="KH_dom-like_a/b"/>
</dbReference>
<dbReference type="FunFam" id="3.30.300.20:FF:000009">
    <property type="entry name" value="Ribosome-binding factor A"/>
    <property type="match status" value="1"/>
</dbReference>
<gene>
    <name evidence="3 4" type="primary">rbfA</name>
    <name evidence="4" type="ORF">I8U20_13755</name>
</gene>
<dbReference type="PANTHER" id="PTHR33515">
    <property type="entry name" value="RIBOSOME-BINDING FACTOR A, CHLOROPLASTIC-RELATED"/>
    <property type="match status" value="1"/>
</dbReference>
<dbReference type="Pfam" id="PF02033">
    <property type="entry name" value="RBFA"/>
    <property type="match status" value="1"/>
</dbReference>
<dbReference type="NCBIfam" id="TIGR00082">
    <property type="entry name" value="rbfA"/>
    <property type="match status" value="1"/>
</dbReference>
<comment type="subunit">
    <text evidence="3">Monomer. Binds 30S ribosomal subunits, but not 50S ribosomal subunits or 70S ribosomes.</text>
</comment>
<comment type="subcellular location">
    <subcellularLocation>
        <location evidence="3">Cytoplasm</location>
    </subcellularLocation>
</comment>